<evidence type="ECO:0000313" key="3">
    <source>
        <dbReference type="EMBL" id="KAK5640939.1"/>
    </source>
</evidence>
<reference evidence="3 4" key="1">
    <citation type="journal article" date="2024" name="Insects">
        <title>An Improved Chromosome-Level Genome Assembly of the Firefly Pyrocoelia pectoralis.</title>
        <authorList>
            <person name="Fu X."/>
            <person name="Meyer-Rochow V.B."/>
            <person name="Ballantyne L."/>
            <person name="Zhu X."/>
        </authorList>
    </citation>
    <scope>NUCLEOTIDE SEQUENCE [LARGE SCALE GENOMIC DNA]</scope>
    <source>
        <strain evidence="3">XCY_ONT2</strain>
    </source>
</reference>
<evidence type="ECO:0000313" key="4">
    <source>
        <dbReference type="Proteomes" id="UP001329430"/>
    </source>
</evidence>
<keyword evidence="1" id="KW-0175">Coiled coil</keyword>
<feature type="region of interest" description="Disordered" evidence="2">
    <location>
        <begin position="24"/>
        <end position="46"/>
    </location>
</feature>
<dbReference type="AlphaFoldDB" id="A0AAN7VCM5"/>
<sequence>MASSRSPDEFQNFQFAASVRESLRSQLSPITPSPQSGDVKVEGKNADKEEGLDNIYEYLDEGWFPSPLHIVSEAMGKFKELEEKYQQKLEENQKLIACLEWKLKILKTRNLYAKNNLKTIDLIFNKWKSAVKSVYEY</sequence>
<gene>
    <name evidence="3" type="ORF">RI129_009486</name>
</gene>
<dbReference type="EMBL" id="JAVRBK010000007">
    <property type="protein sequence ID" value="KAK5640939.1"/>
    <property type="molecule type" value="Genomic_DNA"/>
</dbReference>
<proteinExistence type="predicted"/>
<feature type="compositionally biased region" description="Polar residues" evidence="2">
    <location>
        <begin position="24"/>
        <end position="36"/>
    </location>
</feature>
<dbReference type="Proteomes" id="UP001329430">
    <property type="component" value="Chromosome 7"/>
</dbReference>
<feature type="coiled-coil region" evidence="1">
    <location>
        <begin position="71"/>
        <end position="98"/>
    </location>
</feature>
<protein>
    <submittedName>
        <fullName evidence="3">Uncharacterized protein</fullName>
    </submittedName>
</protein>
<name>A0AAN7VCM5_9COLE</name>
<keyword evidence="4" id="KW-1185">Reference proteome</keyword>
<comment type="caution">
    <text evidence="3">The sequence shown here is derived from an EMBL/GenBank/DDBJ whole genome shotgun (WGS) entry which is preliminary data.</text>
</comment>
<accession>A0AAN7VCM5</accession>
<organism evidence="3 4">
    <name type="scientific">Pyrocoelia pectoralis</name>
    <dbReference type="NCBI Taxonomy" id="417401"/>
    <lineage>
        <taxon>Eukaryota</taxon>
        <taxon>Metazoa</taxon>
        <taxon>Ecdysozoa</taxon>
        <taxon>Arthropoda</taxon>
        <taxon>Hexapoda</taxon>
        <taxon>Insecta</taxon>
        <taxon>Pterygota</taxon>
        <taxon>Neoptera</taxon>
        <taxon>Endopterygota</taxon>
        <taxon>Coleoptera</taxon>
        <taxon>Polyphaga</taxon>
        <taxon>Elateriformia</taxon>
        <taxon>Elateroidea</taxon>
        <taxon>Lampyridae</taxon>
        <taxon>Lampyrinae</taxon>
        <taxon>Pyrocoelia</taxon>
    </lineage>
</organism>
<evidence type="ECO:0000256" key="2">
    <source>
        <dbReference type="SAM" id="MobiDB-lite"/>
    </source>
</evidence>
<evidence type="ECO:0000256" key="1">
    <source>
        <dbReference type="SAM" id="Coils"/>
    </source>
</evidence>